<dbReference type="AlphaFoldDB" id="A0AAD8PBI0"/>
<dbReference type="InterPro" id="IPR006943">
    <property type="entry name" value="DUF641_pln"/>
</dbReference>
<gene>
    <name evidence="4" type="ORF">QVD17_05471</name>
</gene>
<dbReference type="GO" id="GO:0009959">
    <property type="term" value="P:negative gravitropism"/>
    <property type="evidence" value="ECO:0007669"/>
    <property type="project" value="InterPro"/>
</dbReference>
<evidence type="ECO:0000259" key="2">
    <source>
        <dbReference type="Pfam" id="PF04859"/>
    </source>
</evidence>
<feature type="domain" description="GIL1/IRKI C-terminal" evidence="3">
    <location>
        <begin position="387"/>
        <end position="437"/>
    </location>
</feature>
<reference evidence="4" key="1">
    <citation type="journal article" date="2023" name="bioRxiv">
        <title>Improved chromosome-level genome assembly for marigold (Tagetes erecta).</title>
        <authorList>
            <person name="Jiang F."/>
            <person name="Yuan L."/>
            <person name="Wang S."/>
            <person name="Wang H."/>
            <person name="Xu D."/>
            <person name="Wang A."/>
            <person name="Fan W."/>
        </authorList>
    </citation>
    <scope>NUCLEOTIDE SEQUENCE</scope>
    <source>
        <strain evidence="4">WSJ</strain>
        <tissue evidence="4">Leaf</tissue>
    </source>
</reference>
<name>A0AAD8PBI0_TARER</name>
<proteinExistence type="predicted"/>
<feature type="domain" description="DUF641" evidence="2">
    <location>
        <begin position="63"/>
        <end position="187"/>
    </location>
</feature>
<feature type="compositionally biased region" description="Basic and acidic residues" evidence="1">
    <location>
        <begin position="31"/>
        <end position="46"/>
    </location>
</feature>
<evidence type="ECO:0000256" key="1">
    <source>
        <dbReference type="SAM" id="MobiDB-lite"/>
    </source>
</evidence>
<dbReference type="InterPro" id="IPR040225">
    <property type="entry name" value="GIL1-like"/>
</dbReference>
<evidence type="ECO:0000259" key="3">
    <source>
        <dbReference type="Pfam" id="PF24994"/>
    </source>
</evidence>
<dbReference type="Pfam" id="PF24994">
    <property type="entry name" value="GIL1_IRKI_C"/>
    <property type="match status" value="1"/>
</dbReference>
<accession>A0AAD8PBI0</accession>
<sequence>MDSLNQSTLTPNKTRLSRAFAKVLHIQKLKSNEKLKQDHKPNTDEKKKKKKKKIQHCVNVNPTMDAFIAKVFATVSSVKAAYAQLQVAQSPYDPAGIQLADQVIVSELKRLSEFKQLLLKKHLEDDINDPETTILLADIQEQKNLLPMYQITARKLDSKNKLKDSEIIFLKEKLNETNQENKMIERRLKLKLNSSGNLSDHEKFNFSYRTINSFLISLQQTTRSIKSFVKLMMCEMEDAKWDLYAAARSIHPDVVLWDTSHSCFAFEAFVCRVMFDGFNNQGFDSNSHSRSPQFFFDGFMELKSLKAIEYISWKPNSMFAKFCRLKYLKVVHPKMESSLFGNLIQRNLVSEGKFPETNFFALFADVARRVWLLHCLAFAFDSDKPSVFQVRKGIRFTEVFMESVNEGEAASNSSLEVGFTVVPGFKVGGTVVQCQVYLI</sequence>
<dbReference type="Proteomes" id="UP001229421">
    <property type="component" value="Unassembled WGS sequence"/>
</dbReference>
<organism evidence="4 5">
    <name type="scientific">Tagetes erecta</name>
    <name type="common">African marigold</name>
    <dbReference type="NCBI Taxonomy" id="13708"/>
    <lineage>
        <taxon>Eukaryota</taxon>
        <taxon>Viridiplantae</taxon>
        <taxon>Streptophyta</taxon>
        <taxon>Embryophyta</taxon>
        <taxon>Tracheophyta</taxon>
        <taxon>Spermatophyta</taxon>
        <taxon>Magnoliopsida</taxon>
        <taxon>eudicotyledons</taxon>
        <taxon>Gunneridae</taxon>
        <taxon>Pentapetalae</taxon>
        <taxon>asterids</taxon>
        <taxon>campanulids</taxon>
        <taxon>Asterales</taxon>
        <taxon>Asteraceae</taxon>
        <taxon>Asteroideae</taxon>
        <taxon>Heliantheae alliance</taxon>
        <taxon>Tageteae</taxon>
        <taxon>Tagetes</taxon>
    </lineage>
</organism>
<dbReference type="PANTHER" id="PTHR31161">
    <property type="entry name" value="PROTEIN GRAVITROPIC IN THE LIGHT 1"/>
    <property type="match status" value="1"/>
</dbReference>
<dbReference type="InterPro" id="IPR056813">
    <property type="entry name" value="GIL1_IRKI_C"/>
</dbReference>
<evidence type="ECO:0008006" key="6">
    <source>
        <dbReference type="Google" id="ProtNLM"/>
    </source>
</evidence>
<dbReference type="Pfam" id="PF04859">
    <property type="entry name" value="DUF641"/>
    <property type="match status" value="1"/>
</dbReference>
<keyword evidence="5" id="KW-1185">Reference proteome</keyword>
<evidence type="ECO:0000313" key="4">
    <source>
        <dbReference type="EMBL" id="KAK1439651.1"/>
    </source>
</evidence>
<feature type="region of interest" description="Disordered" evidence="1">
    <location>
        <begin position="31"/>
        <end position="54"/>
    </location>
</feature>
<dbReference type="EMBL" id="JAUHHV010000001">
    <property type="protein sequence ID" value="KAK1439651.1"/>
    <property type="molecule type" value="Genomic_DNA"/>
</dbReference>
<protein>
    <recommendedName>
        <fullName evidence="6">DUF641 domain-containing protein</fullName>
    </recommendedName>
</protein>
<evidence type="ECO:0000313" key="5">
    <source>
        <dbReference type="Proteomes" id="UP001229421"/>
    </source>
</evidence>
<dbReference type="GO" id="GO:0009639">
    <property type="term" value="P:response to red or far red light"/>
    <property type="evidence" value="ECO:0007669"/>
    <property type="project" value="InterPro"/>
</dbReference>
<comment type="caution">
    <text evidence="4">The sequence shown here is derived from an EMBL/GenBank/DDBJ whole genome shotgun (WGS) entry which is preliminary data.</text>
</comment>